<feature type="region of interest" description="Disordered" evidence="2">
    <location>
        <begin position="96"/>
        <end position="134"/>
    </location>
</feature>
<keyword evidence="4" id="KW-1185">Reference proteome</keyword>
<evidence type="ECO:0000313" key="4">
    <source>
        <dbReference type="Proteomes" id="UP000198211"/>
    </source>
</evidence>
<feature type="coiled-coil region" evidence="1">
    <location>
        <begin position="51"/>
        <end position="78"/>
    </location>
</feature>
<dbReference type="AlphaFoldDB" id="A0A225URR5"/>
<accession>A0A225URR5</accession>
<evidence type="ECO:0000256" key="1">
    <source>
        <dbReference type="SAM" id="Coils"/>
    </source>
</evidence>
<evidence type="ECO:0000256" key="2">
    <source>
        <dbReference type="SAM" id="MobiDB-lite"/>
    </source>
</evidence>
<comment type="caution">
    <text evidence="3">The sequence shown here is derived from an EMBL/GenBank/DDBJ whole genome shotgun (WGS) entry which is preliminary data.</text>
</comment>
<sequence>MEVFQHGQREEIARIEAEISTFAHDVSDDPEGLRAQVLQLRTKRNAFECHAISARKDLHHAEADRDRLSQEATQAGDEIRDLRFGARDRRREIRILHRSRQQQPDLFQPYPTETRSRRRITPWRLYSSGSGEPG</sequence>
<dbReference type="Proteomes" id="UP000198211">
    <property type="component" value="Unassembled WGS sequence"/>
</dbReference>
<protein>
    <submittedName>
        <fullName evidence="3">Uncharacterized protein</fullName>
    </submittedName>
</protein>
<gene>
    <name evidence="3" type="ORF">PHMEG_00034276</name>
</gene>
<evidence type="ECO:0000313" key="3">
    <source>
        <dbReference type="EMBL" id="OWY95660.1"/>
    </source>
</evidence>
<proteinExistence type="predicted"/>
<organism evidence="3 4">
    <name type="scientific">Phytophthora megakarya</name>
    <dbReference type="NCBI Taxonomy" id="4795"/>
    <lineage>
        <taxon>Eukaryota</taxon>
        <taxon>Sar</taxon>
        <taxon>Stramenopiles</taxon>
        <taxon>Oomycota</taxon>
        <taxon>Peronosporomycetes</taxon>
        <taxon>Peronosporales</taxon>
        <taxon>Peronosporaceae</taxon>
        <taxon>Phytophthora</taxon>
    </lineage>
</organism>
<keyword evidence="1" id="KW-0175">Coiled coil</keyword>
<reference evidence="4" key="1">
    <citation type="submission" date="2017-03" db="EMBL/GenBank/DDBJ databases">
        <title>Phytopthora megakarya and P. palmivora, two closely related causual agents of cacao black pod achieved similar genome size and gene model numbers by different mechanisms.</title>
        <authorList>
            <person name="Ali S."/>
            <person name="Shao J."/>
            <person name="Larry D.J."/>
            <person name="Kronmiller B."/>
            <person name="Shen D."/>
            <person name="Strem M.D."/>
            <person name="Melnick R.L."/>
            <person name="Guiltinan M.J."/>
            <person name="Tyler B.M."/>
            <person name="Meinhardt L.W."/>
            <person name="Bailey B.A."/>
        </authorList>
    </citation>
    <scope>NUCLEOTIDE SEQUENCE [LARGE SCALE GENOMIC DNA]</scope>
    <source>
        <strain evidence="4">zdho120</strain>
    </source>
</reference>
<dbReference type="EMBL" id="NBNE01012640">
    <property type="protein sequence ID" value="OWY95660.1"/>
    <property type="molecule type" value="Genomic_DNA"/>
</dbReference>
<name>A0A225URR5_9STRA</name>